<dbReference type="EC" id="6.2.1.3" evidence="14"/>
<evidence type="ECO:0000256" key="5">
    <source>
        <dbReference type="ARBA" id="ARBA00022840"/>
    </source>
</evidence>
<reference evidence="16" key="3">
    <citation type="submission" date="2025-09" db="UniProtKB">
        <authorList>
            <consortium name="Ensembl"/>
        </authorList>
    </citation>
    <scope>IDENTIFICATION</scope>
</reference>
<gene>
    <name evidence="16" type="primary">LOC115427367</name>
</gene>
<dbReference type="Pfam" id="PF00501">
    <property type="entry name" value="AMP-binding"/>
    <property type="match status" value="1"/>
</dbReference>
<comment type="catalytic activity">
    <reaction evidence="12">
        <text>(E)-hexadec-2-enoate + ATP + CoA = (2E)-hexadecenoyl-CoA + AMP + diphosphate</text>
        <dbReference type="Rhea" id="RHEA:36139"/>
        <dbReference type="ChEBI" id="CHEBI:30616"/>
        <dbReference type="ChEBI" id="CHEBI:33019"/>
        <dbReference type="ChEBI" id="CHEBI:57287"/>
        <dbReference type="ChEBI" id="CHEBI:61526"/>
        <dbReference type="ChEBI" id="CHEBI:72745"/>
        <dbReference type="ChEBI" id="CHEBI:456215"/>
    </reaction>
    <physiologicalReaction direction="left-to-right" evidence="12">
        <dbReference type="Rhea" id="RHEA:36140"/>
    </physiologicalReaction>
</comment>
<comment type="catalytic activity">
    <reaction evidence="9">
        <text>12-hydroxy-(5Z,8Z,10E,14Z)-eicosatetraenoate + ATP + CoA = 12-hydroxy-(5Z,8Z,10E,14Z)-eicosatetraenoyl-CoA + AMP + diphosphate</text>
        <dbReference type="Rhea" id="RHEA:52112"/>
        <dbReference type="ChEBI" id="CHEBI:30616"/>
        <dbReference type="ChEBI" id="CHEBI:33019"/>
        <dbReference type="ChEBI" id="CHEBI:57287"/>
        <dbReference type="ChEBI" id="CHEBI:90718"/>
        <dbReference type="ChEBI" id="CHEBI:136408"/>
        <dbReference type="ChEBI" id="CHEBI:456215"/>
    </reaction>
    <physiologicalReaction direction="left-to-right" evidence="9">
        <dbReference type="Rhea" id="RHEA:52113"/>
    </physiologicalReaction>
</comment>
<dbReference type="PROSITE" id="PS00455">
    <property type="entry name" value="AMP_BINDING"/>
    <property type="match status" value="1"/>
</dbReference>
<dbReference type="GO" id="GO:0005524">
    <property type="term" value="F:ATP binding"/>
    <property type="evidence" value="ECO:0007669"/>
    <property type="project" value="UniProtKB-KW"/>
</dbReference>
<evidence type="ECO:0000259" key="15">
    <source>
        <dbReference type="Pfam" id="PF00501"/>
    </source>
</evidence>
<dbReference type="PANTHER" id="PTHR43272">
    <property type="entry name" value="LONG-CHAIN-FATTY-ACID--COA LIGASE"/>
    <property type="match status" value="1"/>
</dbReference>
<keyword evidence="4 14" id="KW-0276">Fatty acid metabolism</keyword>
<dbReference type="GO" id="GO:0016020">
    <property type="term" value="C:membrane"/>
    <property type="evidence" value="ECO:0007669"/>
    <property type="project" value="TreeGrafter"/>
</dbReference>
<keyword evidence="17" id="KW-1185">Reference proteome</keyword>
<evidence type="ECO:0000313" key="17">
    <source>
        <dbReference type="Proteomes" id="UP000472271"/>
    </source>
</evidence>
<comment type="catalytic activity">
    <reaction evidence="11">
        <text>(5Z,8Z,11Z,14Z)-eicosatetraenoate + ATP + CoA = (5Z,8Z,11Z,14Z)-eicosatetraenoyl-CoA + AMP + diphosphate</text>
        <dbReference type="Rhea" id="RHEA:19713"/>
        <dbReference type="ChEBI" id="CHEBI:30616"/>
        <dbReference type="ChEBI" id="CHEBI:32395"/>
        <dbReference type="ChEBI" id="CHEBI:33019"/>
        <dbReference type="ChEBI" id="CHEBI:57287"/>
        <dbReference type="ChEBI" id="CHEBI:57368"/>
        <dbReference type="ChEBI" id="CHEBI:456215"/>
        <dbReference type="EC" id="6.2.1.15"/>
    </reaction>
    <physiologicalReaction direction="left-to-right" evidence="11">
        <dbReference type="Rhea" id="RHEA:19714"/>
    </physiologicalReaction>
</comment>
<evidence type="ECO:0000256" key="12">
    <source>
        <dbReference type="ARBA" id="ARBA00024565"/>
    </source>
</evidence>
<dbReference type="AlphaFoldDB" id="A0A673C920"/>
<name>A0A673C920_9TELE</name>
<dbReference type="Ensembl" id="ENSSORT00005053321.1">
    <property type="protein sequence ID" value="ENSSORP00005052081.1"/>
    <property type="gene ID" value="ENSSORG00005021482.1"/>
</dbReference>
<dbReference type="Gene3D" id="3.40.50.12780">
    <property type="entry name" value="N-terminal domain of ligase-like"/>
    <property type="match status" value="1"/>
</dbReference>
<evidence type="ECO:0000256" key="10">
    <source>
        <dbReference type="ARBA" id="ARBA00024532"/>
    </source>
</evidence>
<evidence type="ECO:0000256" key="11">
    <source>
        <dbReference type="ARBA" id="ARBA00024548"/>
    </source>
</evidence>
<evidence type="ECO:0000313" key="16">
    <source>
        <dbReference type="Ensembl" id="ENSSORP00005052081.1"/>
    </source>
</evidence>
<proteinExistence type="inferred from homology"/>
<sequence length="680" mass="75710">MLSSEFLKKLGLTDGEDFSQYLRSLSTPTLVSMGAVAAATTYYLATRPKALPPVCDLSLQSVEVQGEDMARRSVLLNGDSHMTHLYNDAKTMYEFFLRGARMSNYGPCLGSRKPKQPYEWISYREVMERTENLGSAFLHKGHSKTTDQYIGIFSQNRPEWTITEIACYTYSLVSVPLYDTLGTEAISYIIDKASISTIVCDVVDKVEMVLECIKDRPHSVKTIVSMETPSAELVSRGQQAEIHILSLKDMEVIGMNNHQPPVPPCPEDLAVICFTSGTTGHPKGAMLTHGNIVSNCSAFIRTTEVSLLPCLRLDVHISYLPLAHMFERVVQGVMIAHGARIGFFQGDIRLLMDDLAALKPTVFPVVPRLLNRMYDKIFGQANTPLKRWVLGFAYRRKEAEMLKGIVRRDSIWDRLIFRKVQASLGGRVRLMITGAAPISPTVLSFLRAAMGCQFYEGYGQTECTAGCTMTLPGDWSAGHVGAPLPCNSVKLVDVPEMNYLAVNGEGEVCVKGPNVFQGYLKDPEKTKEAIDEDGWVHTGDIGKWLPNGTLKIVDRKKHIFKLAQGEYIAPEKIENVYIHSDAVAQVFVHGDSLQVGGGHSGYSVFHLIKHLIKQAILDDILRLGKEGGLKSFEQVKAIHIHTELFSIQNNLLTPTMKAKRNELRQHFRAQIDELYAVINV</sequence>
<dbReference type="InterPro" id="IPR020845">
    <property type="entry name" value="AMP-binding_CS"/>
</dbReference>
<dbReference type="InterPro" id="IPR045311">
    <property type="entry name" value="LC-FACS_euk"/>
</dbReference>
<keyword evidence="3 14" id="KW-0547">Nucleotide-binding</keyword>
<dbReference type="Proteomes" id="UP000472271">
    <property type="component" value="Chromosome 10"/>
</dbReference>
<comment type="catalytic activity">
    <reaction evidence="13">
        <text>hexadecanoate + ATP + CoA = hexadecanoyl-CoA + AMP + diphosphate</text>
        <dbReference type="Rhea" id="RHEA:30751"/>
        <dbReference type="ChEBI" id="CHEBI:7896"/>
        <dbReference type="ChEBI" id="CHEBI:30616"/>
        <dbReference type="ChEBI" id="CHEBI:33019"/>
        <dbReference type="ChEBI" id="CHEBI:57287"/>
        <dbReference type="ChEBI" id="CHEBI:57379"/>
        <dbReference type="ChEBI" id="CHEBI:456215"/>
    </reaction>
    <physiologicalReaction direction="left-to-right" evidence="13">
        <dbReference type="Rhea" id="RHEA:30752"/>
    </physiologicalReaction>
</comment>
<comment type="similarity">
    <text evidence="1 14">Belongs to the ATP-dependent AMP-binding enzyme family.</text>
</comment>
<comment type="catalytic activity">
    <reaction evidence="8">
        <text>a long-chain fatty acid + ATP + CoA = a long-chain fatty acyl-CoA + AMP + diphosphate</text>
        <dbReference type="Rhea" id="RHEA:15421"/>
        <dbReference type="ChEBI" id="CHEBI:30616"/>
        <dbReference type="ChEBI" id="CHEBI:33019"/>
        <dbReference type="ChEBI" id="CHEBI:57287"/>
        <dbReference type="ChEBI" id="CHEBI:57560"/>
        <dbReference type="ChEBI" id="CHEBI:83139"/>
        <dbReference type="ChEBI" id="CHEBI:456215"/>
        <dbReference type="EC" id="6.2.1.3"/>
    </reaction>
    <physiologicalReaction direction="left-to-right" evidence="8">
        <dbReference type="Rhea" id="RHEA:15422"/>
    </physiologicalReaction>
</comment>
<protein>
    <recommendedName>
        <fullName evidence="14">Long-chain-fatty-acid--CoA ligase</fullName>
        <ecNumber evidence="14">6.2.1.3</ecNumber>
    </recommendedName>
</protein>
<evidence type="ECO:0000256" key="9">
    <source>
        <dbReference type="ARBA" id="ARBA00024495"/>
    </source>
</evidence>
<evidence type="ECO:0000256" key="4">
    <source>
        <dbReference type="ARBA" id="ARBA00022832"/>
    </source>
</evidence>
<comment type="catalytic activity">
    <reaction evidence="7">
        <text>5-hydroxy-(6E,8Z,11Z,14Z)-eicosatetraenoate + ATP + CoA = 5-hydroxy-(6E,8Z,11Z,14Z)-eicosatetraenoyl-CoA + AMP + diphosphate</text>
        <dbReference type="Rhea" id="RHEA:52108"/>
        <dbReference type="ChEBI" id="CHEBI:30616"/>
        <dbReference type="ChEBI" id="CHEBI:33019"/>
        <dbReference type="ChEBI" id="CHEBI:57287"/>
        <dbReference type="ChEBI" id="CHEBI:65341"/>
        <dbReference type="ChEBI" id="CHEBI:136407"/>
        <dbReference type="ChEBI" id="CHEBI:456215"/>
    </reaction>
    <physiologicalReaction direction="left-to-right" evidence="7">
        <dbReference type="Rhea" id="RHEA:52109"/>
    </physiologicalReaction>
</comment>
<dbReference type="SUPFAM" id="SSF56801">
    <property type="entry name" value="Acetyl-CoA synthetase-like"/>
    <property type="match status" value="1"/>
</dbReference>
<comment type="function">
    <text evidence="14">Catalyzes the conversion of long-chain fatty acids to their active form acyl-CoAs for both synthesis of cellular lipids, and degradation via beta-oxidation.</text>
</comment>
<keyword evidence="6 14" id="KW-0443">Lipid metabolism</keyword>
<reference evidence="16" key="2">
    <citation type="submission" date="2025-08" db="UniProtKB">
        <authorList>
            <consortium name="Ensembl"/>
        </authorList>
    </citation>
    <scope>IDENTIFICATION</scope>
</reference>
<organism evidence="16 17">
    <name type="scientific">Sphaeramia orbicularis</name>
    <name type="common">orbiculate cardinalfish</name>
    <dbReference type="NCBI Taxonomy" id="375764"/>
    <lineage>
        <taxon>Eukaryota</taxon>
        <taxon>Metazoa</taxon>
        <taxon>Chordata</taxon>
        <taxon>Craniata</taxon>
        <taxon>Vertebrata</taxon>
        <taxon>Euteleostomi</taxon>
        <taxon>Actinopterygii</taxon>
        <taxon>Neopterygii</taxon>
        <taxon>Teleostei</taxon>
        <taxon>Neoteleostei</taxon>
        <taxon>Acanthomorphata</taxon>
        <taxon>Gobiaria</taxon>
        <taxon>Kurtiformes</taxon>
        <taxon>Apogonoidei</taxon>
        <taxon>Apogonidae</taxon>
        <taxon>Apogoninae</taxon>
        <taxon>Sphaeramia</taxon>
    </lineage>
</organism>
<dbReference type="InterPro" id="IPR042099">
    <property type="entry name" value="ANL_N_sf"/>
</dbReference>
<dbReference type="GO" id="GO:0047676">
    <property type="term" value="F:arachidonate-CoA ligase activity"/>
    <property type="evidence" value="ECO:0007669"/>
    <property type="project" value="UniProtKB-EC"/>
</dbReference>
<dbReference type="InterPro" id="IPR000873">
    <property type="entry name" value="AMP-dep_synth/lig_dom"/>
</dbReference>
<accession>A0A673C920</accession>
<dbReference type="CDD" id="cd05927">
    <property type="entry name" value="LC-FACS_euk"/>
    <property type="match status" value="1"/>
</dbReference>
<evidence type="ECO:0000256" key="7">
    <source>
        <dbReference type="ARBA" id="ARBA00024469"/>
    </source>
</evidence>
<feature type="domain" description="AMP-dependent synthetase/ligase" evidence="15">
    <location>
        <begin position="117"/>
        <end position="520"/>
    </location>
</feature>
<dbReference type="PANTHER" id="PTHR43272:SF28">
    <property type="entry name" value="LONG-CHAIN-FATTY-ACID--COA LIGASE 1"/>
    <property type="match status" value="1"/>
</dbReference>
<evidence type="ECO:0000256" key="14">
    <source>
        <dbReference type="RuleBase" id="RU369030"/>
    </source>
</evidence>
<evidence type="ECO:0000256" key="1">
    <source>
        <dbReference type="ARBA" id="ARBA00006432"/>
    </source>
</evidence>
<comment type="catalytic activity">
    <reaction evidence="10">
        <text>15-hydroxy-(5Z,8Z,11Z,13E)-eicosatetraenoate + ATP + CoA = 15-hydroxy-(5Z,8Z,11Z,13E)-eicosatetraenoyl-CoA + AMP + diphosphate</text>
        <dbReference type="Rhea" id="RHEA:52116"/>
        <dbReference type="ChEBI" id="CHEBI:30616"/>
        <dbReference type="ChEBI" id="CHEBI:33019"/>
        <dbReference type="ChEBI" id="CHEBI:57287"/>
        <dbReference type="ChEBI" id="CHEBI:78832"/>
        <dbReference type="ChEBI" id="CHEBI:136409"/>
        <dbReference type="ChEBI" id="CHEBI:456215"/>
    </reaction>
    <physiologicalReaction direction="left-to-right" evidence="10">
        <dbReference type="Rhea" id="RHEA:52117"/>
    </physiologicalReaction>
</comment>
<dbReference type="GO" id="GO:0005783">
    <property type="term" value="C:endoplasmic reticulum"/>
    <property type="evidence" value="ECO:0007669"/>
    <property type="project" value="TreeGrafter"/>
</dbReference>
<reference evidence="16" key="1">
    <citation type="submission" date="2019-06" db="EMBL/GenBank/DDBJ databases">
        <authorList>
            <consortium name="Wellcome Sanger Institute Data Sharing"/>
        </authorList>
    </citation>
    <scope>NUCLEOTIDE SEQUENCE [LARGE SCALE GENOMIC DNA]</scope>
</reference>
<evidence type="ECO:0000256" key="6">
    <source>
        <dbReference type="ARBA" id="ARBA00023098"/>
    </source>
</evidence>
<evidence type="ECO:0000256" key="13">
    <source>
        <dbReference type="ARBA" id="ARBA00049139"/>
    </source>
</evidence>
<keyword evidence="5 14" id="KW-0067">ATP-binding</keyword>
<keyword evidence="2 14" id="KW-0436">Ligase</keyword>
<evidence type="ECO:0000256" key="2">
    <source>
        <dbReference type="ARBA" id="ARBA00022598"/>
    </source>
</evidence>
<evidence type="ECO:0000256" key="3">
    <source>
        <dbReference type="ARBA" id="ARBA00022741"/>
    </source>
</evidence>
<evidence type="ECO:0000256" key="8">
    <source>
        <dbReference type="ARBA" id="ARBA00024484"/>
    </source>
</evidence>